<keyword evidence="2" id="KW-0732">Signal</keyword>
<accession>A0ABX8THI5</accession>
<proteinExistence type="predicted"/>
<reference evidence="3 4" key="1">
    <citation type="submission" date="2021-07" db="EMBL/GenBank/DDBJ databases">
        <title>Isolation and characterization of bacteria from a gold mining with a capacity of golden bioaccumulation.</title>
        <authorList>
            <person name="Yang X.J."/>
        </authorList>
    </citation>
    <scope>NUCLEOTIDE SEQUENCE [LARGE SCALE GENOMIC DNA]</scope>
    <source>
        <strain evidence="3 4">Au29</strain>
    </source>
</reference>
<evidence type="ECO:0000313" key="4">
    <source>
        <dbReference type="Proteomes" id="UP000824334"/>
    </source>
</evidence>
<protein>
    <submittedName>
        <fullName evidence="3">OmpH family outer membrane protein</fullName>
    </submittedName>
</protein>
<evidence type="ECO:0000256" key="1">
    <source>
        <dbReference type="SAM" id="MobiDB-lite"/>
    </source>
</evidence>
<feature type="region of interest" description="Disordered" evidence="1">
    <location>
        <begin position="199"/>
        <end position="219"/>
    </location>
</feature>
<feature type="signal peptide" evidence="2">
    <location>
        <begin position="1"/>
        <end position="21"/>
    </location>
</feature>
<dbReference type="EMBL" id="CP080034">
    <property type="protein sequence ID" value="QYC10702.1"/>
    <property type="molecule type" value="Genomic_DNA"/>
</dbReference>
<evidence type="ECO:0000256" key="2">
    <source>
        <dbReference type="SAM" id="SignalP"/>
    </source>
</evidence>
<dbReference type="InterPro" id="IPR005632">
    <property type="entry name" value="Chaperone_Skp"/>
</dbReference>
<dbReference type="Proteomes" id="UP000824334">
    <property type="component" value="Chromosome"/>
</dbReference>
<organism evidence="3 4">
    <name type="scientific">Brevundimonas nasdae</name>
    <dbReference type="NCBI Taxonomy" id="172043"/>
    <lineage>
        <taxon>Bacteria</taxon>
        <taxon>Pseudomonadati</taxon>
        <taxon>Pseudomonadota</taxon>
        <taxon>Alphaproteobacteria</taxon>
        <taxon>Caulobacterales</taxon>
        <taxon>Caulobacteraceae</taxon>
        <taxon>Brevundimonas</taxon>
    </lineage>
</organism>
<dbReference type="SMART" id="SM00935">
    <property type="entry name" value="OmpH"/>
    <property type="match status" value="1"/>
</dbReference>
<evidence type="ECO:0000313" key="3">
    <source>
        <dbReference type="EMBL" id="QYC10702.1"/>
    </source>
</evidence>
<gene>
    <name evidence="3" type="ORF">KWG56_01400</name>
</gene>
<dbReference type="RefSeq" id="WP_219353442.1">
    <property type="nucleotide sequence ID" value="NZ_CP080034.1"/>
</dbReference>
<name>A0ABX8THI5_9CAUL</name>
<feature type="chain" id="PRO_5045108936" evidence="2">
    <location>
        <begin position="22"/>
        <end position="219"/>
    </location>
</feature>
<sequence>MISRILLSAAVIVAMPAVASAQTIGGARQAVTPAPAQSQSLGGPVIPGVCLLSREAVFANAAVGRVATARLAELTQAAQAEIDAERAPIEAAARALEGQPETDQLRAQAQTLSQQWQALQQKATHNGQEIEATRMVVMERIANEAQPIIAQVYAEHQCGLLFDRASALGGNFANDLTAGVVTALDARISTISFDREPLSTAPAAAASSAPATQAPARRR</sequence>
<keyword evidence="4" id="KW-1185">Reference proteome</keyword>
<dbReference type="GeneID" id="94373901"/>
<dbReference type="Pfam" id="PF03938">
    <property type="entry name" value="OmpH"/>
    <property type="match status" value="1"/>
</dbReference>